<dbReference type="RefSeq" id="WP_245952235.1">
    <property type="nucleotide sequence ID" value="NZ_QREH01000001.1"/>
</dbReference>
<dbReference type="PANTHER" id="PTHR43309">
    <property type="entry name" value="5-OXOPROLINASE SUBUNIT C"/>
    <property type="match status" value="1"/>
</dbReference>
<protein>
    <submittedName>
        <fullName evidence="7">KipI family sensor histidine kinase inhibitor</fullName>
    </submittedName>
</protein>
<dbReference type="AlphaFoldDB" id="A0A3D9LG84"/>
<evidence type="ECO:0000313" key="8">
    <source>
        <dbReference type="Proteomes" id="UP000256727"/>
    </source>
</evidence>
<dbReference type="Gene3D" id="2.40.100.10">
    <property type="entry name" value="Cyclophilin-like"/>
    <property type="match status" value="2"/>
</dbReference>
<dbReference type="Pfam" id="PF02626">
    <property type="entry name" value="CT_A_B"/>
    <property type="match status" value="1"/>
</dbReference>
<dbReference type="EMBL" id="QREH01000001">
    <property type="protein sequence ID" value="REE04123.1"/>
    <property type="molecule type" value="Genomic_DNA"/>
</dbReference>
<sequence length="595" mass="61060">MSGAIPGTHRPGPGTSSRGIRWAGTRAFLVECGSLSDVVALHARLSSEPLPGQVQALAAAETLALSFTHREAALSAAEVLRGWGPVEGDLQAGGLVEIEVVYDGEDLEEVGELTGLGREGLIRWHTGTEWIGAFGGFAPGFTYLVPADHPTVGPVAGSADGRPEDRVPDGRALDIPRRASPRTTVPAGSVALAGRFSAVYPRPSPGGWQLIGRTTAALWDLDRSEPALVAPGDRVRYRAVREQARLGAGGGTGLGTAAPGPGTTPAGTTVPATGPAVVVEHPGLQSLLQDLGRPGQGDLGVSAAGAADVDSARQANRIVGNAPGVAVIETLLGGLRLRARGHQVLALAGAEAPVIITAVAGGLPADRIVVRRTPFALYDGETLEIGEPTAGLRTYVAVRGGLEADVVLGSRSTDTMSGLGPAPLVAGTEVPVGAGPRYAAVGSDERPLRPMPRAGATTELRVVPGPRDDWFGAAGLDRLTGQDWLVTDQSNRIGVRLAVSQGETPQDGMPLERIRDGELASEGAVAGALQVPPSGLPVLFLADHPVTGGYPVIGVVAPEDLTLAAQLPPRARVRFVLTTPPETTPPATVPERTDP</sequence>
<evidence type="ECO:0000256" key="4">
    <source>
        <dbReference type="SAM" id="MobiDB-lite"/>
    </source>
</evidence>
<dbReference type="InterPro" id="IPR003833">
    <property type="entry name" value="CT_C_D"/>
</dbReference>
<keyword evidence="3" id="KW-0067">ATP-binding</keyword>
<evidence type="ECO:0000259" key="5">
    <source>
        <dbReference type="SMART" id="SM00796"/>
    </source>
</evidence>
<organism evidence="7 8">
    <name type="scientific">Citricoccus muralis</name>
    <dbReference type="NCBI Taxonomy" id="169134"/>
    <lineage>
        <taxon>Bacteria</taxon>
        <taxon>Bacillati</taxon>
        <taxon>Actinomycetota</taxon>
        <taxon>Actinomycetes</taxon>
        <taxon>Micrococcales</taxon>
        <taxon>Micrococcaceae</taxon>
        <taxon>Citricoccus</taxon>
    </lineage>
</organism>
<reference evidence="7 8" key="1">
    <citation type="submission" date="2018-07" db="EMBL/GenBank/DDBJ databases">
        <title>Sequencing the genomes of 1000 actinobacteria strains.</title>
        <authorList>
            <person name="Klenk H.-P."/>
        </authorList>
    </citation>
    <scope>NUCLEOTIDE SEQUENCE [LARGE SCALE GENOMIC DNA]</scope>
    <source>
        <strain evidence="7 8">DSM 14442</strain>
    </source>
</reference>
<keyword evidence="2" id="KW-0378">Hydrolase</keyword>
<dbReference type="GO" id="GO:0005524">
    <property type="term" value="F:ATP binding"/>
    <property type="evidence" value="ECO:0007669"/>
    <property type="project" value="UniProtKB-KW"/>
</dbReference>
<dbReference type="Proteomes" id="UP000256727">
    <property type="component" value="Unassembled WGS sequence"/>
</dbReference>
<proteinExistence type="predicted"/>
<dbReference type="SMART" id="SM00796">
    <property type="entry name" value="AHS1"/>
    <property type="match status" value="1"/>
</dbReference>
<feature type="domain" description="Carboxyltransferase" evidence="6">
    <location>
        <begin position="298"/>
        <end position="593"/>
    </location>
</feature>
<evidence type="ECO:0000259" key="6">
    <source>
        <dbReference type="SMART" id="SM00797"/>
    </source>
</evidence>
<evidence type="ECO:0000313" key="7">
    <source>
        <dbReference type="EMBL" id="REE04123.1"/>
    </source>
</evidence>
<comment type="caution">
    <text evidence="7">The sequence shown here is derived from an EMBL/GenBank/DDBJ whole genome shotgun (WGS) entry which is preliminary data.</text>
</comment>
<feature type="compositionally biased region" description="Basic and acidic residues" evidence="4">
    <location>
        <begin position="161"/>
        <end position="177"/>
    </location>
</feature>
<dbReference type="GO" id="GO:0016787">
    <property type="term" value="F:hydrolase activity"/>
    <property type="evidence" value="ECO:0007669"/>
    <property type="project" value="UniProtKB-KW"/>
</dbReference>
<gene>
    <name evidence="7" type="ORF">C8E99_1950</name>
</gene>
<dbReference type="PANTHER" id="PTHR43309:SF3">
    <property type="entry name" value="5-OXOPROLINASE SUBUNIT C"/>
    <property type="match status" value="1"/>
</dbReference>
<evidence type="ECO:0000256" key="2">
    <source>
        <dbReference type="ARBA" id="ARBA00022801"/>
    </source>
</evidence>
<keyword evidence="1" id="KW-0547">Nucleotide-binding</keyword>
<name>A0A3D9LG84_9MICC</name>
<dbReference type="SMART" id="SM00797">
    <property type="entry name" value="AHS2"/>
    <property type="match status" value="1"/>
</dbReference>
<keyword evidence="8" id="KW-1185">Reference proteome</keyword>
<dbReference type="Gene3D" id="3.30.1360.40">
    <property type="match status" value="1"/>
</dbReference>
<dbReference type="InterPro" id="IPR003778">
    <property type="entry name" value="CT_A_B"/>
</dbReference>
<accession>A0A3D9LG84</accession>
<evidence type="ECO:0000256" key="3">
    <source>
        <dbReference type="ARBA" id="ARBA00022840"/>
    </source>
</evidence>
<dbReference type="InterPro" id="IPR029000">
    <property type="entry name" value="Cyclophilin-like_dom_sf"/>
</dbReference>
<feature type="region of interest" description="Disordered" evidence="4">
    <location>
        <begin position="155"/>
        <end position="184"/>
    </location>
</feature>
<dbReference type="Pfam" id="PF02682">
    <property type="entry name" value="CT_C_D"/>
    <property type="match status" value="1"/>
</dbReference>
<dbReference type="SUPFAM" id="SSF50891">
    <property type="entry name" value="Cyclophilin-like"/>
    <property type="match status" value="2"/>
</dbReference>
<feature type="domain" description="Carboxyltransferase" evidence="5">
    <location>
        <begin position="20"/>
        <end position="229"/>
    </location>
</feature>
<evidence type="ECO:0000256" key="1">
    <source>
        <dbReference type="ARBA" id="ARBA00022741"/>
    </source>
</evidence>
<dbReference type="InterPro" id="IPR052708">
    <property type="entry name" value="PxpC"/>
</dbReference>